<gene>
    <name evidence="1" type="ORF">SLEP1_g54904</name>
</gene>
<organism evidence="1 2">
    <name type="scientific">Rubroshorea leprosula</name>
    <dbReference type="NCBI Taxonomy" id="152421"/>
    <lineage>
        <taxon>Eukaryota</taxon>
        <taxon>Viridiplantae</taxon>
        <taxon>Streptophyta</taxon>
        <taxon>Embryophyta</taxon>
        <taxon>Tracheophyta</taxon>
        <taxon>Spermatophyta</taxon>
        <taxon>Magnoliopsida</taxon>
        <taxon>eudicotyledons</taxon>
        <taxon>Gunneridae</taxon>
        <taxon>Pentapetalae</taxon>
        <taxon>rosids</taxon>
        <taxon>malvids</taxon>
        <taxon>Malvales</taxon>
        <taxon>Dipterocarpaceae</taxon>
        <taxon>Rubroshorea</taxon>
    </lineage>
</organism>
<dbReference type="EMBL" id="BPVZ01000245">
    <property type="protein sequence ID" value="GKV48068.1"/>
    <property type="molecule type" value="Genomic_DNA"/>
</dbReference>
<proteinExistence type="predicted"/>
<name>A0AAV5MDV0_9ROSI</name>
<protein>
    <submittedName>
        <fullName evidence="1">Uncharacterized protein</fullName>
    </submittedName>
</protein>
<comment type="caution">
    <text evidence="1">The sequence shown here is derived from an EMBL/GenBank/DDBJ whole genome shotgun (WGS) entry which is preliminary data.</text>
</comment>
<dbReference type="Proteomes" id="UP001054252">
    <property type="component" value="Unassembled WGS sequence"/>
</dbReference>
<sequence length="147" mass="16564">MNENTCRSGFLAEPSVILQPDLAQEERKSDGNRTGFPGMCLSIKILTRINRNMPRSHLGIIALRFGPAGAFGVAERVGFGRAGLFMAAGRSGRLGRILPSISEEKGWVFWGLGWDSDMDVFRGRLDWHGTWHWQCEDMEEAIYDDWC</sequence>
<evidence type="ECO:0000313" key="2">
    <source>
        <dbReference type="Proteomes" id="UP001054252"/>
    </source>
</evidence>
<evidence type="ECO:0000313" key="1">
    <source>
        <dbReference type="EMBL" id="GKV48068.1"/>
    </source>
</evidence>
<accession>A0AAV5MDV0</accession>
<keyword evidence="2" id="KW-1185">Reference proteome</keyword>
<dbReference type="AlphaFoldDB" id="A0AAV5MDV0"/>
<reference evidence="1 2" key="1">
    <citation type="journal article" date="2021" name="Commun. Biol.">
        <title>The genome of Shorea leprosula (Dipterocarpaceae) highlights the ecological relevance of drought in aseasonal tropical rainforests.</title>
        <authorList>
            <person name="Ng K.K.S."/>
            <person name="Kobayashi M.J."/>
            <person name="Fawcett J.A."/>
            <person name="Hatakeyama M."/>
            <person name="Paape T."/>
            <person name="Ng C.H."/>
            <person name="Ang C.C."/>
            <person name="Tnah L.H."/>
            <person name="Lee C.T."/>
            <person name="Nishiyama T."/>
            <person name="Sese J."/>
            <person name="O'Brien M.J."/>
            <person name="Copetti D."/>
            <person name="Mohd Noor M.I."/>
            <person name="Ong R.C."/>
            <person name="Putra M."/>
            <person name="Sireger I.Z."/>
            <person name="Indrioko S."/>
            <person name="Kosugi Y."/>
            <person name="Izuno A."/>
            <person name="Isagi Y."/>
            <person name="Lee S.L."/>
            <person name="Shimizu K.K."/>
        </authorList>
    </citation>
    <scope>NUCLEOTIDE SEQUENCE [LARGE SCALE GENOMIC DNA]</scope>
    <source>
        <strain evidence="1">214</strain>
    </source>
</reference>